<dbReference type="EMBL" id="CP054705">
    <property type="protein sequence ID" value="QQK76173.1"/>
    <property type="molecule type" value="Genomic_DNA"/>
</dbReference>
<protein>
    <recommendedName>
        <fullName evidence="3">GNAT family N-acetyltransferase</fullName>
    </recommendedName>
</protein>
<evidence type="ECO:0000313" key="1">
    <source>
        <dbReference type="EMBL" id="QQK76173.1"/>
    </source>
</evidence>
<organism evidence="1 2">
    <name type="scientific">Salicibibacter cibarius</name>
    <dbReference type="NCBI Taxonomy" id="2743000"/>
    <lineage>
        <taxon>Bacteria</taxon>
        <taxon>Bacillati</taxon>
        <taxon>Bacillota</taxon>
        <taxon>Bacilli</taxon>
        <taxon>Bacillales</taxon>
        <taxon>Bacillaceae</taxon>
        <taxon>Salicibibacter</taxon>
    </lineage>
</organism>
<sequence length="182" mass="21736">MDIISKINDINFGVTTEFNSKYLAPMVQNLLFKMENEWDDYNEVYHCCNLIEKVKHNKDMHMDFHIMMKEEKYLGIAIINKGNIDYNTFFKEPIPISENNRDVLIFNYFHISQEGRGNGQMWFKDIIMPFYRFKNFKTIYVKSSHQKVFSLYSRLGTEIGNYTTSSDNQLFERKGKIFEITL</sequence>
<dbReference type="Proteomes" id="UP000595823">
    <property type="component" value="Chromosome"/>
</dbReference>
<accession>A0A7T7CBS3</accession>
<name>A0A7T7CBS3_9BACI</name>
<proteinExistence type="predicted"/>
<evidence type="ECO:0000313" key="2">
    <source>
        <dbReference type="Proteomes" id="UP000595823"/>
    </source>
</evidence>
<dbReference type="RefSeq" id="WP_200123307.1">
    <property type="nucleotide sequence ID" value="NZ_CP054705.1"/>
</dbReference>
<keyword evidence="2" id="KW-1185">Reference proteome</keyword>
<reference evidence="1 2" key="1">
    <citation type="submission" date="2020-06" db="EMBL/GenBank/DDBJ databases">
        <title>Genomic analysis of Salicibibacter sp. NKC5-3.</title>
        <authorList>
            <person name="Oh Y.J."/>
        </authorList>
    </citation>
    <scope>NUCLEOTIDE SEQUENCE [LARGE SCALE GENOMIC DNA]</scope>
    <source>
        <strain evidence="1 2">NKC5-3</strain>
    </source>
</reference>
<gene>
    <name evidence="1" type="ORF">HUG15_11795</name>
</gene>
<dbReference type="AlphaFoldDB" id="A0A7T7CBS3"/>
<evidence type="ECO:0008006" key="3">
    <source>
        <dbReference type="Google" id="ProtNLM"/>
    </source>
</evidence>
<dbReference type="KEGG" id="scia:HUG15_11795"/>